<dbReference type="Proteomes" id="UP000600877">
    <property type="component" value="Unassembled WGS sequence"/>
</dbReference>
<proteinExistence type="predicted"/>
<name>A0ABQ2YLP3_9NEIS</name>
<keyword evidence="2" id="KW-1185">Reference proteome</keyword>
<evidence type="ECO:0000313" key="1">
    <source>
        <dbReference type="EMBL" id="GGX85476.1"/>
    </source>
</evidence>
<accession>A0ABQ2YLP3</accession>
<gene>
    <name evidence="1" type="ORF">GCM10011290_11390</name>
</gene>
<comment type="caution">
    <text evidence="1">The sequence shown here is derived from an EMBL/GenBank/DDBJ whole genome shotgun (WGS) entry which is preliminary data.</text>
</comment>
<reference evidence="2" key="1">
    <citation type="journal article" date="2019" name="Int. J. Syst. Evol. Microbiol.">
        <title>The Global Catalogue of Microorganisms (GCM) 10K type strain sequencing project: providing services to taxonomists for standard genome sequencing and annotation.</title>
        <authorList>
            <consortium name="The Broad Institute Genomics Platform"/>
            <consortium name="The Broad Institute Genome Sequencing Center for Infectious Disease"/>
            <person name="Wu L."/>
            <person name="Ma J."/>
        </authorList>
    </citation>
    <scope>NUCLEOTIDE SEQUENCE [LARGE SCALE GENOMIC DNA]</scope>
    <source>
        <strain evidence="2">KCTC 32041</strain>
    </source>
</reference>
<organism evidence="1 2">
    <name type="scientific">Vogesella alkaliphila</name>
    <dbReference type="NCBI Taxonomy" id="1193621"/>
    <lineage>
        <taxon>Bacteria</taxon>
        <taxon>Pseudomonadati</taxon>
        <taxon>Pseudomonadota</taxon>
        <taxon>Betaproteobacteria</taxon>
        <taxon>Neisseriales</taxon>
        <taxon>Chromobacteriaceae</taxon>
        <taxon>Vogesella</taxon>
    </lineage>
</organism>
<dbReference type="EMBL" id="BMYW01000003">
    <property type="protein sequence ID" value="GGX85476.1"/>
    <property type="molecule type" value="Genomic_DNA"/>
</dbReference>
<evidence type="ECO:0000313" key="2">
    <source>
        <dbReference type="Proteomes" id="UP000600877"/>
    </source>
</evidence>
<sequence length="139" mass="15795">MKAAHEAKVLERLDIDANPSKVNIARQVLVLLMENRESWVQYGPGSAIARREPHNEEVHAVWISERLSVIVPNNRKISDILKINRLIFSPVEQEAISSFLIHTRSYERWVQDDISYSAVVRFPTEFEAMIKGAADAGAQ</sequence>
<protein>
    <submittedName>
        <fullName evidence="1">Uncharacterized protein</fullName>
    </submittedName>
</protein>